<dbReference type="PANTHER" id="PTHR12214">
    <property type="entry name" value="GC-RICH SEQUENCE DNA-BINDING FACTOR"/>
    <property type="match status" value="1"/>
</dbReference>
<sequence length="356" mass="38639">AAEAGLREPVIGESASEESEDEVEHYNRKRREIVAAAETVFKDADDEFSGVVAVKRRLESFKAKHPGSYQQAYVPASAPALFAAYVRLELLAWDLLDPAARPSFDDQQWYKLLFDYGMGEGCTGEDDEDNELVPQIVLRVVLPRVLKALESGWDPRDPRQTGRARSVVADLLVYVDPGESAVAELLQAVVRRLEEAAAGCQVQAWPPAATSACPAAADAQARAFGALVRMVRNIGAWEGVLARPQLLALALRDLAARAVPYVRSCGSDAALGVERLGRLVSAAPQEWFPKGGPPPREAGPLLEAAESLARTVESRRMDGPWRRQRPRTAARLSEVLTSLGNPDRAAAMAYLSSLST</sequence>
<dbReference type="EMBL" id="GBEZ01007178">
    <property type="protein sequence ID" value="JAC78268.1"/>
    <property type="molecule type" value="Transcribed_RNA"/>
</dbReference>
<organism evidence="6">
    <name type="scientific">Tetraselmis sp. GSL018</name>
    <dbReference type="NCBI Taxonomy" id="582737"/>
    <lineage>
        <taxon>Eukaryota</taxon>
        <taxon>Viridiplantae</taxon>
        <taxon>Chlorophyta</taxon>
        <taxon>core chlorophytes</taxon>
        <taxon>Chlorodendrophyceae</taxon>
        <taxon>Chlorodendrales</taxon>
        <taxon>Chlorodendraceae</taxon>
        <taxon>Tetraselmis</taxon>
    </lineage>
</organism>
<evidence type="ECO:0000256" key="4">
    <source>
        <dbReference type="SAM" id="MobiDB-lite"/>
    </source>
</evidence>
<reference evidence="6" key="1">
    <citation type="submission" date="2014-05" db="EMBL/GenBank/DDBJ databases">
        <title>The transcriptome of the halophilic microalga Tetraselmis sp. GSL018 isolated from the Great Salt Lake, Utah.</title>
        <authorList>
            <person name="Jinkerson R.E."/>
            <person name="D'Adamo S."/>
            <person name="Posewitz M.C."/>
        </authorList>
    </citation>
    <scope>NUCLEOTIDE SEQUENCE</scope>
    <source>
        <strain evidence="6">GSL018</strain>
    </source>
</reference>
<dbReference type="Pfam" id="PF07842">
    <property type="entry name" value="GCFC"/>
    <property type="match status" value="1"/>
</dbReference>
<accession>A0A061S207</accession>
<evidence type="ECO:0000256" key="2">
    <source>
        <dbReference type="ARBA" id="ARBA00010801"/>
    </source>
</evidence>
<gene>
    <name evidence="6" type="primary">GCFC</name>
    <name evidence="6" type="ORF">TSPGSL018_15579</name>
</gene>
<dbReference type="PANTHER" id="PTHR12214:SF0">
    <property type="entry name" value="LD29489P"/>
    <property type="match status" value="1"/>
</dbReference>
<proteinExistence type="inferred from homology"/>
<name>A0A061S207_9CHLO</name>
<dbReference type="InterPro" id="IPR022783">
    <property type="entry name" value="GCFC_dom"/>
</dbReference>
<dbReference type="InterPro" id="IPR012890">
    <property type="entry name" value="GCFC2-like"/>
</dbReference>
<protein>
    <submittedName>
        <fullName evidence="6">GC-rich sequence DNA-binding factor</fullName>
    </submittedName>
</protein>
<comment type="subcellular location">
    <subcellularLocation>
        <location evidence="1">Nucleus</location>
    </subcellularLocation>
</comment>
<keyword evidence="3" id="KW-0539">Nucleus</keyword>
<feature type="region of interest" description="Disordered" evidence="4">
    <location>
        <begin position="1"/>
        <end position="24"/>
    </location>
</feature>
<feature type="domain" description="GCF C-terminal" evidence="5">
    <location>
        <begin position="53"/>
        <end position="253"/>
    </location>
</feature>
<dbReference type="GO" id="GO:0000398">
    <property type="term" value="P:mRNA splicing, via spliceosome"/>
    <property type="evidence" value="ECO:0007669"/>
    <property type="project" value="InterPro"/>
</dbReference>
<evidence type="ECO:0000256" key="3">
    <source>
        <dbReference type="ARBA" id="ARBA00023242"/>
    </source>
</evidence>
<dbReference type="AlphaFoldDB" id="A0A061S207"/>
<feature type="non-terminal residue" evidence="6">
    <location>
        <position position="1"/>
    </location>
</feature>
<evidence type="ECO:0000259" key="5">
    <source>
        <dbReference type="Pfam" id="PF07842"/>
    </source>
</evidence>
<comment type="similarity">
    <text evidence="2">Belongs to the GCF family.</text>
</comment>
<evidence type="ECO:0000256" key="1">
    <source>
        <dbReference type="ARBA" id="ARBA00004123"/>
    </source>
</evidence>
<keyword evidence="6" id="KW-0238">DNA-binding</keyword>
<evidence type="ECO:0000313" key="6">
    <source>
        <dbReference type="EMBL" id="JAC78268.1"/>
    </source>
</evidence>
<dbReference type="GO" id="GO:0003677">
    <property type="term" value="F:DNA binding"/>
    <property type="evidence" value="ECO:0007669"/>
    <property type="project" value="UniProtKB-KW"/>
</dbReference>
<dbReference type="GO" id="GO:0005634">
    <property type="term" value="C:nucleus"/>
    <property type="evidence" value="ECO:0007669"/>
    <property type="project" value="UniProtKB-SubCell"/>
</dbReference>